<accession>A0A8X6TC35</accession>
<sequence>MEKVTCSYCEGKFDFNVVYMVHPCKSKDNSSSYKMSQVDEKVFQCSNVVKDCYNLISEADNQNESTNPYYRLPKTPLPYFPTPGIYSSNCCAKSDPVSFNTERKRRADDEISQVTKPEKRHFS</sequence>
<dbReference type="AlphaFoldDB" id="A0A8X6TC35"/>
<reference evidence="2" key="1">
    <citation type="submission" date="2020-08" db="EMBL/GenBank/DDBJ databases">
        <title>Multicomponent nature underlies the extraordinary mechanical properties of spider dragline silk.</title>
        <authorList>
            <person name="Kono N."/>
            <person name="Nakamura H."/>
            <person name="Mori M."/>
            <person name="Yoshida Y."/>
            <person name="Ohtoshi R."/>
            <person name="Malay A.D."/>
            <person name="Moran D.A.P."/>
            <person name="Tomita M."/>
            <person name="Numata K."/>
            <person name="Arakawa K."/>
        </authorList>
    </citation>
    <scope>NUCLEOTIDE SEQUENCE</scope>
</reference>
<gene>
    <name evidence="2" type="ORF">NPIL_111461</name>
</gene>
<dbReference type="EMBL" id="BMAW01006309">
    <property type="protein sequence ID" value="GFS98296.1"/>
    <property type="molecule type" value="Genomic_DNA"/>
</dbReference>
<evidence type="ECO:0000256" key="1">
    <source>
        <dbReference type="SAM" id="MobiDB-lite"/>
    </source>
</evidence>
<name>A0A8X6TC35_NEPPI</name>
<evidence type="ECO:0000313" key="3">
    <source>
        <dbReference type="Proteomes" id="UP000887013"/>
    </source>
</evidence>
<proteinExistence type="predicted"/>
<evidence type="ECO:0000313" key="2">
    <source>
        <dbReference type="EMBL" id="GFS98296.1"/>
    </source>
</evidence>
<keyword evidence="3" id="KW-1185">Reference proteome</keyword>
<comment type="caution">
    <text evidence="2">The sequence shown here is derived from an EMBL/GenBank/DDBJ whole genome shotgun (WGS) entry which is preliminary data.</text>
</comment>
<dbReference type="Proteomes" id="UP000887013">
    <property type="component" value="Unassembled WGS sequence"/>
</dbReference>
<protein>
    <submittedName>
        <fullName evidence="2">Uncharacterized protein</fullName>
    </submittedName>
</protein>
<organism evidence="2 3">
    <name type="scientific">Nephila pilipes</name>
    <name type="common">Giant wood spider</name>
    <name type="synonym">Nephila maculata</name>
    <dbReference type="NCBI Taxonomy" id="299642"/>
    <lineage>
        <taxon>Eukaryota</taxon>
        <taxon>Metazoa</taxon>
        <taxon>Ecdysozoa</taxon>
        <taxon>Arthropoda</taxon>
        <taxon>Chelicerata</taxon>
        <taxon>Arachnida</taxon>
        <taxon>Araneae</taxon>
        <taxon>Araneomorphae</taxon>
        <taxon>Entelegynae</taxon>
        <taxon>Araneoidea</taxon>
        <taxon>Nephilidae</taxon>
        <taxon>Nephila</taxon>
    </lineage>
</organism>
<feature type="region of interest" description="Disordered" evidence="1">
    <location>
        <begin position="101"/>
        <end position="123"/>
    </location>
</feature>